<comment type="pathway">
    <text evidence="1 12">Cofactor biosynthesis; pyridoxine 5'-phosphate biosynthesis; pyridoxine 5'-phosphate from D-erythrose 4-phosphate: step 3/5.</text>
</comment>
<keyword evidence="9 12" id="KW-0718">Serine biosynthesis</keyword>
<dbReference type="SUPFAM" id="SSF53383">
    <property type="entry name" value="PLP-dependent transferases"/>
    <property type="match status" value="1"/>
</dbReference>
<keyword evidence="12" id="KW-0963">Cytoplasm</keyword>
<evidence type="ECO:0000256" key="6">
    <source>
        <dbReference type="ARBA" id="ARBA00022679"/>
    </source>
</evidence>
<dbReference type="EMBL" id="AEPE02000006">
    <property type="protein sequence ID" value="EFZ36254.1"/>
    <property type="molecule type" value="Genomic_DNA"/>
</dbReference>
<keyword evidence="5 12" id="KW-0028">Amino-acid biosynthesis</keyword>
<dbReference type="InterPro" id="IPR015421">
    <property type="entry name" value="PyrdxlP-dep_Trfase_major"/>
</dbReference>
<feature type="binding site" evidence="12">
    <location>
        <position position="99"/>
    </location>
    <ligand>
        <name>pyridoxal 5'-phosphate</name>
        <dbReference type="ChEBI" id="CHEBI:597326"/>
    </ligand>
</feature>
<evidence type="ECO:0000256" key="2">
    <source>
        <dbReference type="ARBA" id="ARBA00005099"/>
    </source>
</evidence>
<dbReference type="Pfam" id="PF00266">
    <property type="entry name" value="Aminotran_5"/>
    <property type="match status" value="1"/>
</dbReference>
<feature type="modified residue" description="N6-(pyridoxal phosphate)lysine" evidence="12">
    <location>
        <position position="190"/>
    </location>
</feature>
<evidence type="ECO:0000256" key="3">
    <source>
        <dbReference type="ARBA" id="ARBA00006904"/>
    </source>
</evidence>
<dbReference type="GO" id="GO:0030170">
    <property type="term" value="F:pyridoxal phosphate binding"/>
    <property type="evidence" value="ECO:0007669"/>
    <property type="project" value="UniProtKB-UniRule"/>
</dbReference>
<feature type="domain" description="Aminotransferase class V" evidence="13">
    <location>
        <begin position="4"/>
        <end position="344"/>
    </location>
</feature>
<comment type="caution">
    <text evidence="12">Lacks conserved residue(s) required for the propagation of feature annotation.</text>
</comment>
<dbReference type="PANTHER" id="PTHR43247:SF1">
    <property type="entry name" value="PHOSPHOSERINE AMINOTRANSFERASE"/>
    <property type="match status" value="1"/>
</dbReference>
<dbReference type="NCBIfam" id="NF003764">
    <property type="entry name" value="PRK05355.1"/>
    <property type="match status" value="1"/>
</dbReference>
<dbReference type="eggNOG" id="COG1932">
    <property type="taxonomic scope" value="Bacteria"/>
</dbReference>
<feature type="binding site" evidence="12">
    <location>
        <position position="41"/>
    </location>
    <ligand>
        <name>L-glutamate</name>
        <dbReference type="ChEBI" id="CHEBI:29985"/>
    </ligand>
</feature>
<dbReference type="Gene3D" id="3.40.640.10">
    <property type="entry name" value="Type I PLP-dependent aspartate aminotransferase-like (Major domain)"/>
    <property type="match status" value="1"/>
</dbReference>
<keyword evidence="4 12" id="KW-0032">Aminotransferase</keyword>
<comment type="subcellular location">
    <subcellularLocation>
        <location evidence="12">Cytoplasm</location>
    </subcellularLocation>
</comment>
<feature type="binding site" evidence="12">
    <location>
        <position position="166"/>
    </location>
    <ligand>
        <name>pyridoxal 5'-phosphate</name>
        <dbReference type="ChEBI" id="CHEBI:597326"/>
    </ligand>
</feature>
<keyword evidence="6 12" id="KW-0808">Transferase</keyword>
<sequence>MKKYNFNAGPSMLPREVIENTAKQILDFNGSGLSLMEISHRAKDFQPVVDECVALIKELLSIPDGYSVIFLGGGASLQFCQVPYNFLIKKAAYLNTGTWAKKAMKEAKLFGEVVEVASSADANYTFIPKGWTCPTDIDYLHVTTNNTIYGTEMRKELDVPVRLIGDMSSDIFSRPVDVACYDCIYAGAQKNLAMAGVTVIILKDDALGKAPREIPTMLDYRTHVEKGSMFNTPPVVPLYSALETLRWIKRNGGVEEMDRRAKERADILYSEIDRNKLFHGTVEEEDRSLMNICFVMNEEYKELEKSFLDFAIERGMVGIKGHRSVGGFRASCYNAQTVEGVQALVKAMKDFEAMH</sequence>
<evidence type="ECO:0000313" key="14">
    <source>
        <dbReference type="EMBL" id="EFZ36254.1"/>
    </source>
</evidence>
<dbReference type="InterPro" id="IPR015422">
    <property type="entry name" value="PyrdxlP-dep_Trfase_small"/>
</dbReference>
<evidence type="ECO:0000256" key="1">
    <source>
        <dbReference type="ARBA" id="ARBA00004915"/>
    </source>
</evidence>
<keyword evidence="8 12" id="KW-0664">Pyridoxine biosynthesis</keyword>
<reference evidence="14" key="1">
    <citation type="submission" date="2011-01" db="EMBL/GenBank/DDBJ databases">
        <authorList>
            <person name="Muzny D."/>
            <person name="Qin X."/>
            <person name="Buhay C."/>
            <person name="Dugan-Rocha S."/>
            <person name="Ding Y."/>
            <person name="Chen G."/>
            <person name="Hawes A."/>
            <person name="Holder M."/>
            <person name="Jhangiani S."/>
            <person name="Johnson A."/>
            <person name="Khan Z."/>
            <person name="Li Z."/>
            <person name="Liu W."/>
            <person name="Liu X."/>
            <person name="Perez L."/>
            <person name="Shen H."/>
            <person name="Wang Q."/>
            <person name="Watt J."/>
            <person name="Xi L."/>
            <person name="Xin Y."/>
            <person name="Zhou J."/>
            <person name="Deng J."/>
            <person name="Jiang H."/>
            <person name="Liu Y."/>
            <person name="Qu J."/>
            <person name="Song X.-Z."/>
            <person name="Zhang L."/>
            <person name="Villasana D."/>
            <person name="Johnson A."/>
            <person name="Liu J."/>
            <person name="Liyanage D."/>
            <person name="Lorensuhewa L."/>
            <person name="Robinson T."/>
            <person name="Song A."/>
            <person name="Song B.-B."/>
            <person name="Dinh H."/>
            <person name="Thornton R."/>
            <person name="Coyle M."/>
            <person name="Francisco L."/>
            <person name="Jackson L."/>
            <person name="Javaid M."/>
            <person name="Korchina V."/>
            <person name="Kovar C."/>
            <person name="Mata R."/>
            <person name="Mathew T."/>
            <person name="Ngo R."/>
            <person name="Nguyen L."/>
            <person name="Nguyen N."/>
            <person name="Okwuonu G."/>
            <person name="Ongeri F."/>
            <person name="Pham C."/>
            <person name="Simmons D."/>
            <person name="Wilczek-Boney K."/>
            <person name="Hale W."/>
            <person name="Jakkamsetti A."/>
            <person name="Pham P."/>
            <person name="Ruth R."/>
            <person name="San Lucas F."/>
            <person name="Warren J."/>
            <person name="Zhang J."/>
            <person name="Zhao Z."/>
            <person name="Zhou C."/>
            <person name="Zhu D."/>
            <person name="Lee S."/>
            <person name="Bess C."/>
            <person name="Blankenburg K."/>
            <person name="Forbes L."/>
            <person name="Fu Q."/>
            <person name="Gubbala S."/>
            <person name="Hirani K."/>
            <person name="Jayaseelan J.C."/>
            <person name="Lara F."/>
            <person name="Munidasa M."/>
            <person name="Palculict T."/>
            <person name="Patil S."/>
            <person name="Pu L.-L."/>
            <person name="Saada N."/>
            <person name="Tang L."/>
            <person name="Weissenberger G."/>
            <person name="Zhu Y."/>
            <person name="Hemphill L."/>
            <person name="Shang Y."/>
            <person name="Youmans B."/>
            <person name="Ayvaz T."/>
            <person name="Ross M."/>
            <person name="Santibanez J."/>
            <person name="Aqrawi P."/>
            <person name="Gross S."/>
            <person name="Joshi V."/>
            <person name="Fowler G."/>
            <person name="Nazareth L."/>
            <person name="Reid J."/>
            <person name="Worley K."/>
            <person name="Petrosino J."/>
            <person name="Highlander S."/>
            <person name="Gibbs R."/>
        </authorList>
    </citation>
    <scope>NUCLEOTIDE SEQUENCE [LARGE SCALE GENOMIC DNA]</scope>
    <source>
        <strain evidence="14">ATCC 33269</strain>
    </source>
</reference>
<dbReference type="HAMAP" id="MF_00160">
    <property type="entry name" value="SerC_aminotrans_5"/>
    <property type="match status" value="1"/>
</dbReference>
<evidence type="ECO:0000256" key="8">
    <source>
        <dbReference type="ARBA" id="ARBA00023096"/>
    </source>
</evidence>
<dbReference type="PIRSF" id="PIRSF000525">
    <property type="entry name" value="SerC"/>
    <property type="match status" value="1"/>
</dbReference>
<dbReference type="GO" id="GO:0004648">
    <property type="term" value="F:O-phospho-L-serine:2-oxoglutarate aminotransferase activity"/>
    <property type="evidence" value="ECO:0007669"/>
    <property type="project" value="UniProtKB-UniRule"/>
</dbReference>
<dbReference type="EC" id="2.6.1.52" evidence="12"/>
<dbReference type="Gene3D" id="3.90.1150.10">
    <property type="entry name" value="Aspartate Aminotransferase, domain 1"/>
    <property type="match status" value="1"/>
</dbReference>
<dbReference type="UniPathway" id="UPA00244">
    <property type="reaction ID" value="UER00311"/>
</dbReference>
<dbReference type="GO" id="GO:0005737">
    <property type="term" value="C:cytoplasm"/>
    <property type="evidence" value="ECO:0007669"/>
    <property type="project" value="UniProtKB-SubCell"/>
</dbReference>
<comment type="pathway">
    <text evidence="2 12">Amino-acid biosynthesis; L-serine biosynthesis; L-serine from 3-phospho-D-glycerate: step 2/3.</text>
</comment>
<dbReference type="AlphaFoldDB" id="E7RSQ3"/>
<feature type="binding site" evidence="12">
    <location>
        <position position="189"/>
    </location>
    <ligand>
        <name>pyridoxal 5'-phosphate</name>
        <dbReference type="ChEBI" id="CHEBI:597326"/>
    </ligand>
</feature>
<dbReference type="InterPro" id="IPR020578">
    <property type="entry name" value="Aminotrans_V_PyrdxlP_BS"/>
</dbReference>
<comment type="caution">
    <text evidence="14">The sequence shown here is derived from an EMBL/GenBank/DDBJ whole genome shotgun (WGS) entry which is preliminary data.</text>
</comment>
<dbReference type="GO" id="GO:0008615">
    <property type="term" value="P:pyridoxine biosynthetic process"/>
    <property type="evidence" value="ECO:0007669"/>
    <property type="project" value="UniProtKB-UniRule"/>
</dbReference>
<dbReference type="HOGENOM" id="CLU_034866_0_2_10"/>
<evidence type="ECO:0000256" key="10">
    <source>
        <dbReference type="ARBA" id="ARBA00047630"/>
    </source>
</evidence>
<dbReference type="PROSITE" id="PS00595">
    <property type="entry name" value="AA_TRANSFER_CLASS_5"/>
    <property type="match status" value="1"/>
</dbReference>
<evidence type="ECO:0000256" key="9">
    <source>
        <dbReference type="ARBA" id="ARBA00023299"/>
    </source>
</evidence>
<dbReference type="GO" id="GO:0006564">
    <property type="term" value="P:L-serine biosynthetic process"/>
    <property type="evidence" value="ECO:0007669"/>
    <property type="project" value="UniProtKB-UniRule"/>
</dbReference>
<evidence type="ECO:0000259" key="13">
    <source>
        <dbReference type="Pfam" id="PF00266"/>
    </source>
</evidence>
<proteinExistence type="inferred from homology"/>
<dbReference type="STRING" id="28134.SAMN05444288_1020"/>
<feature type="binding site" evidence="12">
    <location>
        <begin position="231"/>
        <end position="232"/>
    </location>
    <ligand>
        <name>pyridoxal 5'-phosphate</name>
        <dbReference type="ChEBI" id="CHEBI:597326"/>
    </ligand>
</feature>
<evidence type="ECO:0000256" key="7">
    <source>
        <dbReference type="ARBA" id="ARBA00022898"/>
    </source>
</evidence>
<gene>
    <name evidence="12 14" type="primary">serC</name>
    <name evidence="14" type="ORF">HMPREF0663_12321</name>
</gene>
<evidence type="ECO:0000256" key="5">
    <source>
        <dbReference type="ARBA" id="ARBA00022605"/>
    </source>
</evidence>
<name>E7RSQ3_9BACT</name>
<dbReference type="InterPro" id="IPR000192">
    <property type="entry name" value="Aminotrans_V_dom"/>
</dbReference>
<keyword evidence="15" id="KW-1185">Reference proteome</keyword>
<dbReference type="FunFam" id="3.90.1150.10:FF:000006">
    <property type="entry name" value="Phosphoserine aminotransferase"/>
    <property type="match status" value="1"/>
</dbReference>
<dbReference type="Proteomes" id="UP000005580">
    <property type="component" value="Unassembled WGS sequence"/>
</dbReference>
<dbReference type="RefSeq" id="WP_004370550.1">
    <property type="nucleotide sequence ID" value="NZ_GL833119.1"/>
</dbReference>
<accession>E7RSQ3</accession>
<organism evidence="14 15">
    <name type="scientific">Hoylesella oralis ATCC 33269</name>
    <dbReference type="NCBI Taxonomy" id="873533"/>
    <lineage>
        <taxon>Bacteria</taxon>
        <taxon>Pseudomonadati</taxon>
        <taxon>Bacteroidota</taxon>
        <taxon>Bacteroidia</taxon>
        <taxon>Bacteroidales</taxon>
        <taxon>Prevotellaceae</taxon>
        <taxon>Hoylesella</taxon>
    </lineage>
</organism>
<comment type="catalytic activity">
    <reaction evidence="10 12">
        <text>4-(phosphooxy)-L-threonine + 2-oxoglutarate = (R)-3-hydroxy-2-oxo-4-phosphooxybutanoate + L-glutamate</text>
        <dbReference type="Rhea" id="RHEA:16573"/>
        <dbReference type="ChEBI" id="CHEBI:16810"/>
        <dbReference type="ChEBI" id="CHEBI:29985"/>
        <dbReference type="ChEBI" id="CHEBI:58452"/>
        <dbReference type="ChEBI" id="CHEBI:58538"/>
        <dbReference type="EC" id="2.6.1.52"/>
    </reaction>
</comment>
<evidence type="ECO:0000256" key="11">
    <source>
        <dbReference type="ARBA" id="ARBA00049007"/>
    </source>
</evidence>
<evidence type="ECO:0000313" key="15">
    <source>
        <dbReference type="Proteomes" id="UP000005580"/>
    </source>
</evidence>
<comment type="similarity">
    <text evidence="3 12">Belongs to the class-V pyridoxal-phosphate-dependent aminotransferase family. SerC subfamily.</text>
</comment>
<feature type="binding site" evidence="12">
    <location>
        <position position="147"/>
    </location>
    <ligand>
        <name>pyridoxal 5'-phosphate</name>
        <dbReference type="ChEBI" id="CHEBI:597326"/>
    </ligand>
</feature>
<comment type="catalytic activity">
    <reaction evidence="11 12">
        <text>O-phospho-L-serine + 2-oxoglutarate = 3-phosphooxypyruvate + L-glutamate</text>
        <dbReference type="Rhea" id="RHEA:14329"/>
        <dbReference type="ChEBI" id="CHEBI:16810"/>
        <dbReference type="ChEBI" id="CHEBI:18110"/>
        <dbReference type="ChEBI" id="CHEBI:29985"/>
        <dbReference type="ChEBI" id="CHEBI:57524"/>
        <dbReference type="EC" id="2.6.1.52"/>
    </reaction>
</comment>
<keyword evidence="7 12" id="KW-0663">Pyridoxal phosphate</keyword>
<protein>
    <recommendedName>
        <fullName evidence="12">Phosphoserine aminotransferase</fullName>
        <ecNumber evidence="12">2.6.1.52</ecNumber>
    </recommendedName>
    <alternativeName>
        <fullName evidence="12">Phosphohydroxythreonine aminotransferase</fullName>
        <shortName evidence="12">PSAT</shortName>
    </alternativeName>
</protein>
<comment type="function">
    <text evidence="12">Catalyzes the reversible conversion of 3-phosphohydroxypyruvate to phosphoserine and of 3-hydroxy-2-oxo-4-phosphonooxybutanoate to phosphohydroxythreonine.</text>
</comment>
<dbReference type="FunFam" id="3.40.640.10:FF:000010">
    <property type="entry name" value="Phosphoserine aminotransferase"/>
    <property type="match status" value="1"/>
</dbReference>
<feature type="binding site" evidence="12">
    <location>
        <begin position="75"/>
        <end position="76"/>
    </location>
    <ligand>
        <name>pyridoxal 5'-phosphate</name>
        <dbReference type="ChEBI" id="CHEBI:597326"/>
    </ligand>
</feature>
<dbReference type="UniPathway" id="UPA00135">
    <property type="reaction ID" value="UER00197"/>
</dbReference>
<evidence type="ECO:0000256" key="12">
    <source>
        <dbReference type="HAMAP-Rule" id="MF_00160"/>
    </source>
</evidence>
<evidence type="ECO:0000256" key="4">
    <source>
        <dbReference type="ARBA" id="ARBA00022576"/>
    </source>
</evidence>
<dbReference type="InterPro" id="IPR015424">
    <property type="entry name" value="PyrdxlP-dep_Trfase"/>
</dbReference>
<comment type="subunit">
    <text evidence="12">Homodimer.</text>
</comment>
<comment type="cofactor">
    <cofactor evidence="12">
        <name>pyridoxal 5'-phosphate</name>
        <dbReference type="ChEBI" id="CHEBI:597326"/>
    </cofactor>
    <text evidence="12">Binds 1 pyridoxal phosphate per subunit.</text>
</comment>
<dbReference type="PANTHER" id="PTHR43247">
    <property type="entry name" value="PHOSPHOSERINE AMINOTRANSFERASE"/>
    <property type="match status" value="1"/>
</dbReference>
<dbReference type="InterPro" id="IPR022278">
    <property type="entry name" value="Pser_aminoTfrase"/>
</dbReference>